<keyword evidence="4" id="KW-0812">Transmembrane</keyword>
<comment type="caution">
    <text evidence="5">The sequence shown here is derived from an EMBL/GenBank/DDBJ whole genome shotgun (WGS) entry which is preliminary data.</text>
</comment>
<gene>
    <name evidence="5" type="ORF">BJ322DRAFT_1015365</name>
</gene>
<keyword evidence="4" id="KW-0472">Membrane</keyword>
<dbReference type="SUPFAM" id="SSF52058">
    <property type="entry name" value="L domain-like"/>
    <property type="match status" value="1"/>
</dbReference>
<reference evidence="5" key="2">
    <citation type="submission" date="2020-11" db="EMBL/GenBank/DDBJ databases">
        <authorList>
            <consortium name="DOE Joint Genome Institute"/>
            <person name="Kuo A."/>
            <person name="Miyauchi S."/>
            <person name="Kiss E."/>
            <person name="Drula E."/>
            <person name="Kohler A."/>
            <person name="Sanchez-Garcia M."/>
            <person name="Andreopoulos B."/>
            <person name="Barry K.W."/>
            <person name="Bonito G."/>
            <person name="Buee M."/>
            <person name="Carver A."/>
            <person name="Chen C."/>
            <person name="Cichocki N."/>
            <person name="Clum A."/>
            <person name="Culley D."/>
            <person name="Crous P.W."/>
            <person name="Fauchery L."/>
            <person name="Girlanda M."/>
            <person name="Hayes R."/>
            <person name="Keri Z."/>
            <person name="Labutti K."/>
            <person name="Lipzen A."/>
            <person name="Lombard V."/>
            <person name="Magnuson J."/>
            <person name="Maillard F."/>
            <person name="Morin E."/>
            <person name="Murat C."/>
            <person name="Nolan M."/>
            <person name="Ohm R."/>
            <person name="Pangilinan J."/>
            <person name="Pereira M."/>
            <person name="Perotto S."/>
            <person name="Peter M."/>
            <person name="Riley R."/>
            <person name="Sitrit Y."/>
            <person name="Stielow B."/>
            <person name="Szollosi G."/>
            <person name="Zifcakova L."/>
            <person name="Stursova M."/>
            <person name="Spatafora J.W."/>
            <person name="Tedersoo L."/>
            <person name="Vaario L.-M."/>
            <person name="Yamada A."/>
            <person name="Yan M."/>
            <person name="Wang P."/>
            <person name="Xu J."/>
            <person name="Bruns T."/>
            <person name="Baldrian P."/>
            <person name="Vilgalys R."/>
            <person name="Henrissat B."/>
            <person name="Grigoriev I.V."/>
            <person name="Hibbett D."/>
            <person name="Nagy L.G."/>
            <person name="Martin F.M."/>
        </authorList>
    </citation>
    <scope>NUCLEOTIDE SEQUENCE</scope>
    <source>
        <strain evidence="5">UH-Tt-Lm1</strain>
    </source>
</reference>
<evidence type="ECO:0000256" key="4">
    <source>
        <dbReference type="SAM" id="Phobius"/>
    </source>
</evidence>
<feature type="compositionally biased region" description="Polar residues" evidence="3">
    <location>
        <begin position="72"/>
        <end position="81"/>
    </location>
</feature>
<sequence length="505" mass="53995">MPSTSSPWQKPSRFKEHLSISPSDNFDIEQSRFSPDSVHLHPLRTASLTLAGTPQSLKTARDIPEDVESLRSHGSSSNAQRQTIRDRFTKIFFDVRTLDDRSNNQDSDLVSVRPMSPWAPLNVDKKEKSPLPTSYPAPCYLPPQKKQKKKRFRWCTILLILIILALLGNLAFLNVRVVELTKIIHGNGSSTPTPTSSNSSINAVQQCASEFTINAPSNPSAYPCSTCLPILANVTNNSVAANAVQFCGLLAILESTSTTGQTALSNGRWGKDLNVCAWSGVSCSSSGLVTSLQLTFPAVPALIPTEISAFPQLQTLQVIGDGNYPAGVLPDSFRNLTSLTTLHLESTAITTIPNDLFSLLTKVTDLTLIANGQFVGDLTSITNLALQTLIIRNQRLTNPINSLAGSQSLQNSLLVLDLSSNSISGSIPASISSLASLTQLHLDNNNLSQAVPGAFPGALQSLTISNNTNLSGTMPSALCSSTSLKECNLTGTSLNKTSGCGVCQF</sequence>
<dbReference type="InterPro" id="IPR003591">
    <property type="entry name" value="Leu-rich_rpt_typical-subtyp"/>
</dbReference>
<dbReference type="AlphaFoldDB" id="A0A9P6L0E5"/>
<feature type="region of interest" description="Disordered" evidence="3">
    <location>
        <begin position="1"/>
        <end position="20"/>
    </location>
</feature>
<dbReference type="Pfam" id="PF00560">
    <property type="entry name" value="LRR_1"/>
    <property type="match status" value="2"/>
</dbReference>
<keyword evidence="6" id="KW-1185">Reference proteome</keyword>
<dbReference type="InterPro" id="IPR032675">
    <property type="entry name" value="LRR_dom_sf"/>
</dbReference>
<organism evidence="5 6">
    <name type="scientific">Thelephora terrestris</name>
    <dbReference type="NCBI Taxonomy" id="56493"/>
    <lineage>
        <taxon>Eukaryota</taxon>
        <taxon>Fungi</taxon>
        <taxon>Dikarya</taxon>
        <taxon>Basidiomycota</taxon>
        <taxon>Agaricomycotina</taxon>
        <taxon>Agaricomycetes</taxon>
        <taxon>Thelephorales</taxon>
        <taxon>Thelephoraceae</taxon>
        <taxon>Thelephora</taxon>
    </lineage>
</organism>
<protein>
    <submittedName>
        <fullName evidence="5">RNI-like protein</fullName>
    </submittedName>
</protein>
<name>A0A9P6L0E5_9AGAM</name>
<evidence type="ECO:0000256" key="3">
    <source>
        <dbReference type="SAM" id="MobiDB-lite"/>
    </source>
</evidence>
<feature type="region of interest" description="Disordered" evidence="3">
    <location>
        <begin position="51"/>
        <end position="81"/>
    </location>
</feature>
<feature type="compositionally biased region" description="Basic and acidic residues" evidence="3">
    <location>
        <begin position="59"/>
        <end position="71"/>
    </location>
</feature>
<reference evidence="5" key="1">
    <citation type="journal article" date="2020" name="Nat. Commun.">
        <title>Large-scale genome sequencing of mycorrhizal fungi provides insights into the early evolution of symbiotic traits.</title>
        <authorList>
            <person name="Miyauchi S."/>
            <person name="Kiss E."/>
            <person name="Kuo A."/>
            <person name="Drula E."/>
            <person name="Kohler A."/>
            <person name="Sanchez-Garcia M."/>
            <person name="Morin E."/>
            <person name="Andreopoulos B."/>
            <person name="Barry K.W."/>
            <person name="Bonito G."/>
            <person name="Buee M."/>
            <person name="Carver A."/>
            <person name="Chen C."/>
            <person name="Cichocki N."/>
            <person name="Clum A."/>
            <person name="Culley D."/>
            <person name="Crous P.W."/>
            <person name="Fauchery L."/>
            <person name="Girlanda M."/>
            <person name="Hayes R.D."/>
            <person name="Keri Z."/>
            <person name="LaButti K."/>
            <person name="Lipzen A."/>
            <person name="Lombard V."/>
            <person name="Magnuson J."/>
            <person name="Maillard F."/>
            <person name="Murat C."/>
            <person name="Nolan M."/>
            <person name="Ohm R.A."/>
            <person name="Pangilinan J."/>
            <person name="Pereira M.F."/>
            <person name="Perotto S."/>
            <person name="Peter M."/>
            <person name="Pfister S."/>
            <person name="Riley R."/>
            <person name="Sitrit Y."/>
            <person name="Stielow J.B."/>
            <person name="Szollosi G."/>
            <person name="Zifcakova L."/>
            <person name="Stursova M."/>
            <person name="Spatafora J.W."/>
            <person name="Tedersoo L."/>
            <person name="Vaario L.M."/>
            <person name="Yamada A."/>
            <person name="Yan M."/>
            <person name="Wang P."/>
            <person name="Xu J."/>
            <person name="Bruns T."/>
            <person name="Baldrian P."/>
            <person name="Vilgalys R."/>
            <person name="Dunand C."/>
            <person name="Henrissat B."/>
            <person name="Grigoriev I.V."/>
            <person name="Hibbett D."/>
            <person name="Nagy L.G."/>
            <person name="Martin F.M."/>
        </authorList>
    </citation>
    <scope>NUCLEOTIDE SEQUENCE</scope>
    <source>
        <strain evidence="5">UH-Tt-Lm1</strain>
    </source>
</reference>
<dbReference type="InterPro" id="IPR052595">
    <property type="entry name" value="LRRC69/RLP"/>
</dbReference>
<keyword evidence="4" id="KW-1133">Transmembrane helix</keyword>
<evidence type="ECO:0000313" key="6">
    <source>
        <dbReference type="Proteomes" id="UP000736335"/>
    </source>
</evidence>
<dbReference type="Proteomes" id="UP000736335">
    <property type="component" value="Unassembled WGS sequence"/>
</dbReference>
<dbReference type="SMART" id="SM00369">
    <property type="entry name" value="LRR_TYP"/>
    <property type="match status" value="2"/>
</dbReference>
<dbReference type="InterPro" id="IPR001611">
    <property type="entry name" value="Leu-rich_rpt"/>
</dbReference>
<keyword evidence="2" id="KW-0677">Repeat</keyword>
<dbReference type="OrthoDB" id="676979at2759"/>
<evidence type="ECO:0000256" key="1">
    <source>
        <dbReference type="ARBA" id="ARBA00022614"/>
    </source>
</evidence>
<feature type="transmembrane region" description="Helical" evidence="4">
    <location>
        <begin position="154"/>
        <end position="173"/>
    </location>
</feature>
<accession>A0A9P6L0E5</accession>
<dbReference type="EMBL" id="WIUZ02000026">
    <property type="protein sequence ID" value="KAF9777858.1"/>
    <property type="molecule type" value="Genomic_DNA"/>
</dbReference>
<proteinExistence type="predicted"/>
<evidence type="ECO:0000256" key="2">
    <source>
        <dbReference type="ARBA" id="ARBA00022737"/>
    </source>
</evidence>
<keyword evidence="1" id="KW-0433">Leucine-rich repeat</keyword>
<dbReference type="Gene3D" id="3.80.10.10">
    <property type="entry name" value="Ribonuclease Inhibitor"/>
    <property type="match status" value="1"/>
</dbReference>
<evidence type="ECO:0000313" key="5">
    <source>
        <dbReference type="EMBL" id="KAF9777858.1"/>
    </source>
</evidence>
<dbReference type="PANTHER" id="PTHR48057">
    <property type="entry name" value="LEUCINE-RICH REPEAT SERINE/THREONINE-PROTEIN KINASE 1"/>
    <property type="match status" value="1"/>
</dbReference>